<dbReference type="EMBL" id="CP099420">
    <property type="protein sequence ID" value="USW50905.1"/>
    <property type="molecule type" value="Genomic_DNA"/>
</dbReference>
<evidence type="ECO:0000313" key="2">
    <source>
        <dbReference type="Proteomes" id="UP001056384"/>
    </source>
</evidence>
<keyword evidence="2" id="KW-1185">Reference proteome</keyword>
<protein>
    <submittedName>
        <fullName evidence="1">Uncharacterized protein</fullName>
    </submittedName>
</protein>
<gene>
    <name evidence="1" type="ORF">Slin15195_G042240</name>
</gene>
<proteinExistence type="predicted"/>
<reference evidence="1" key="1">
    <citation type="submission" date="2022-06" db="EMBL/GenBank/DDBJ databases">
        <title>Complete genome sequences of two strains of the flax pathogen Septoria linicola.</title>
        <authorList>
            <person name="Lapalu N."/>
            <person name="Simon A."/>
            <person name="Demenou B."/>
            <person name="Paumier D."/>
            <person name="Guillot M.-P."/>
            <person name="Gout L."/>
            <person name="Valade R."/>
        </authorList>
    </citation>
    <scope>NUCLEOTIDE SEQUENCE</scope>
    <source>
        <strain evidence="1">SE15195</strain>
    </source>
</reference>
<organism evidence="1 2">
    <name type="scientific">Septoria linicola</name>
    <dbReference type="NCBI Taxonomy" id="215465"/>
    <lineage>
        <taxon>Eukaryota</taxon>
        <taxon>Fungi</taxon>
        <taxon>Dikarya</taxon>
        <taxon>Ascomycota</taxon>
        <taxon>Pezizomycotina</taxon>
        <taxon>Dothideomycetes</taxon>
        <taxon>Dothideomycetidae</taxon>
        <taxon>Mycosphaerellales</taxon>
        <taxon>Mycosphaerellaceae</taxon>
        <taxon>Septoria</taxon>
    </lineage>
</organism>
<dbReference type="AlphaFoldDB" id="A0A9Q9AQW0"/>
<evidence type="ECO:0000313" key="1">
    <source>
        <dbReference type="EMBL" id="USW50905.1"/>
    </source>
</evidence>
<accession>A0A9Q9AQW0</accession>
<dbReference type="Proteomes" id="UP001056384">
    <property type="component" value="Chromosome 3"/>
</dbReference>
<name>A0A9Q9AQW0_9PEZI</name>
<sequence length="163" mass="17589">MANNARMEARTVISTSLDTTLSDGTSSINRNYINSICEKLLEILRPIVERILAVAMALNGDVKIEAMSNWELGFSASLKLFLSSALSLKMDLVNSGLAHSFIWPAHGEKLDVKTMCPAYSTGDNETVALVTSPGLAYTLGQGIADGMHQILVTAEVFSHICLE</sequence>